<accession>A0A9J5ZV46</accession>
<evidence type="ECO:0000313" key="2">
    <source>
        <dbReference type="Proteomes" id="UP000824120"/>
    </source>
</evidence>
<keyword evidence="2" id="KW-1185">Reference proteome</keyword>
<dbReference type="EMBL" id="JACXVP010000003">
    <property type="protein sequence ID" value="KAG5615815.1"/>
    <property type="molecule type" value="Genomic_DNA"/>
</dbReference>
<organism evidence="1 2">
    <name type="scientific">Solanum commersonii</name>
    <name type="common">Commerson's wild potato</name>
    <name type="synonym">Commerson's nightshade</name>
    <dbReference type="NCBI Taxonomy" id="4109"/>
    <lineage>
        <taxon>Eukaryota</taxon>
        <taxon>Viridiplantae</taxon>
        <taxon>Streptophyta</taxon>
        <taxon>Embryophyta</taxon>
        <taxon>Tracheophyta</taxon>
        <taxon>Spermatophyta</taxon>
        <taxon>Magnoliopsida</taxon>
        <taxon>eudicotyledons</taxon>
        <taxon>Gunneridae</taxon>
        <taxon>Pentapetalae</taxon>
        <taxon>asterids</taxon>
        <taxon>lamiids</taxon>
        <taxon>Solanales</taxon>
        <taxon>Solanaceae</taxon>
        <taxon>Solanoideae</taxon>
        <taxon>Solaneae</taxon>
        <taxon>Solanum</taxon>
    </lineage>
</organism>
<proteinExistence type="predicted"/>
<name>A0A9J5ZV46_SOLCO</name>
<sequence length="78" mass="8608">MANLPQSFSVGVSSFRGGGGMSSLSFSAGTPPNKDCKMQFAEHLVFVLCNPNLRENAFLELFKVFILLTLEVYFDILD</sequence>
<protein>
    <submittedName>
        <fullName evidence="1">Uncharacterized protein</fullName>
    </submittedName>
</protein>
<reference evidence="1 2" key="1">
    <citation type="submission" date="2020-09" db="EMBL/GenBank/DDBJ databases">
        <title>De no assembly of potato wild relative species, Solanum commersonii.</title>
        <authorList>
            <person name="Cho K."/>
        </authorList>
    </citation>
    <scope>NUCLEOTIDE SEQUENCE [LARGE SCALE GENOMIC DNA]</scope>
    <source>
        <strain evidence="1">LZ3.2</strain>
        <tissue evidence="1">Leaf</tissue>
    </source>
</reference>
<gene>
    <name evidence="1" type="ORF">H5410_015639</name>
</gene>
<evidence type="ECO:0000313" key="1">
    <source>
        <dbReference type="EMBL" id="KAG5615815.1"/>
    </source>
</evidence>
<dbReference type="AlphaFoldDB" id="A0A9J5ZV46"/>
<dbReference type="OrthoDB" id="1688093at2759"/>
<dbReference type="Proteomes" id="UP000824120">
    <property type="component" value="Chromosome 3"/>
</dbReference>
<comment type="caution">
    <text evidence="1">The sequence shown here is derived from an EMBL/GenBank/DDBJ whole genome shotgun (WGS) entry which is preliminary data.</text>
</comment>